<accession>A0A845V2A7</accession>
<dbReference type="SUPFAM" id="SSF160443">
    <property type="entry name" value="SMR domain-like"/>
    <property type="match status" value="1"/>
</dbReference>
<dbReference type="GO" id="GO:0004520">
    <property type="term" value="F:DNA endonuclease activity"/>
    <property type="evidence" value="ECO:0007669"/>
    <property type="project" value="TreeGrafter"/>
</dbReference>
<proteinExistence type="predicted"/>
<dbReference type="InterPro" id="IPR002625">
    <property type="entry name" value="Smr_dom"/>
</dbReference>
<organism evidence="2 3">
    <name type="scientific">Wenzhouxiangella limi</name>
    <dbReference type="NCBI Taxonomy" id="2707351"/>
    <lineage>
        <taxon>Bacteria</taxon>
        <taxon>Pseudomonadati</taxon>
        <taxon>Pseudomonadota</taxon>
        <taxon>Gammaproteobacteria</taxon>
        <taxon>Chromatiales</taxon>
        <taxon>Wenzhouxiangellaceae</taxon>
        <taxon>Wenzhouxiangella</taxon>
    </lineage>
</organism>
<feature type="domain" description="Smr" evidence="1">
    <location>
        <begin position="107"/>
        <end position="188"/>
    </location>
</feature>
<sequence length="189" mass="20847">MESGLIDSIAGAALMTIADDERELFRAEIGSVRRVRSERDRSRPDAPRPVPAQRRRDELAVIDELATAPVDFSQVETGEEISYLRPGLQRRLLTRLRRGHWRVQDELDLHQMNVAAASQSMRLFLDHARRSGLSCVKIIHGKGLRSGPDGPQLKRLAAGLLARHSAVCAFASAPPKDGGTGAVYILLDH</sequence>
<dbReference type="Proteomes" id="UP000484885">
    <property type="component" value="Unassembled WGS sequence"/>
</dbReference>
<gene>
    <name evidence="2" type="ORF">G3I74_06575</name>
</gene>
<dbReference type="PANTHER" id="PTHR35562">
    <property type="entry name" value="DNA ENDONUCLEASE SMRA-RELATED"/>
    <property type="match status" value="1"/>
</dbReference>
<dbReference type="PROSITE" id="PS50828">
    <property type="entry name" value="SMR"/>
    <property type="match status" value="1"/>
</dbReference>
<comment type="caution">
    <text evidence="2">The sequence shown here is derived from an EMBL/GenBank/DDBJ whole genome shotgun (WGS) entry which is preliminary data.</text>
</comment>
<dbReference type="Pfam" id="PF01713">
    <property type="entry name" value="Smr"/>
    <property type="match status" value="1"/>
</dbReference>
<dbReference type="AlphaFoldDB" id="A0A845V2A7"/>
<dbReference type="InterPro" id="IPR036063">
    <property type="entry name" value="Smr_dom_sf"/>
</dbReference>
<reference evidence="2 3" key="1">
    <citation type="submission" date="2020-02" db="EMBL/GenBank/DDBJ databases">
        <authorList>
            <person name="Zhang X.-Y."/>
        </authorList>
    </citation>
    <scope>NUCLEOTIDE SEQUENCE [LARGE SCALE GENOMIC DNA]</scope>
    <source>
        <strain evidence="2 3">C33</strain>
    </source>
</reference>
<dbReference type="PANTHER" id="PTHR35562:SF2">
    <property type="entry name" value="DNA ENDONUCLEASE SMRA-RELATED"/>
    <property type="match status" value="1"/>
</dbReference>
<evidence type="ECO:0000259" key="1">
    <source>
        <dbReference type="PROSITE" id="PS50828"/>
    </source>
</evidence>
<dbReference type="Gene3D" id="3.30.1370.110">
    <property type="match status" value="1"/>
</dbReference>
<dbReference type="EMBL" id="JAAGSC010000039">
    <property type="protein sequence ID" value="NDY95386.1"/>
    <property type="molecule type" value="Genomic_DNA"/>
</dbReference>
<dbReference type="SMART" id="SM00463">
    <property type="entry name" value="SMR"/>
    <property type="match status" value="1"/>
</dbReference>
<name>A0A845V2A7_9GAMM</name>
<evidence type="ECO:0000313" key="3">
    <source>
        <dbReference type="Proteomes" id="UP000484885"/>
    </source>
</evidence>
<keyword evidence="3" id="KW-1185">Reference proteome</keyword>
<evidence type="ECO:0000313" key="2">
    <source>
        <dbReference type="EMBL" id="NDY95386.1"/>
    </source>
</evidence>
<protein>
    <recommendedName>
        <fullName evidence="1">Smr domain-containing protein</fullName>
    </recommendedName>
</protein>